<dbReference type="OrthoDB" id="10636009at2759"/>
<accession>A0A7J6N6X0</accession>
<dbReference type="AlphaFoldDB" id="A0A7J6N6X0"/>
<sequence length="681" mass="72805">MLQLYQSFGNMATDLTDDARLGLHILASMCGGNLCSNNSPPPTAPSAPASWAAEVAKLLTDAITGFTMDNGYTLPVALPREKVSIRLVQPKAHVLDSGTMELSLSAKYRARQVWLSRLGWTEVCIPMVGWNAMASDEERLRALTLHGKRFGTSDDASTTAAPSGPFILPEAIVIRDIIVLGLTPQFMSQHRMKDNDVLVVVARKSNAATTAMAINPSTVRGTLSAASSEPVRTSEAYATGGIRIGQLVMPLECVREDLMECSSQIRLVLACFTSSVLLLPSRTLSLWQTEAIDLSSASQLFSTIRDLYPVEGTTGGGRLRLGCAIHISPPGAVIPRLTENMLLPDDTVGDSSSSGIHPHGGELACVRCLPGAEGRMMCRECRGSAALRCLSCHGIAFLPCPNCHDSSGLKLRAVAAVNSNDSSATVRVTERCECCVGTGEVCCPMCMGVGEVRCPQCLGKGDVPCTYRFLAAPSSSAARAVADDRSFWDWLFTTGLAIGSVSTPEAIARVRRELISFAREKCGPAALAFIDDDKMIADSISTYGFSPNKAVLALRVWLTFRYPKPEREPPTKWTVEQANPQDGCSSLSDESPFPPRQRSSLGAMPLSRKLFHEIRSTPLGSGRTGGASMDGVEARVKVPTGRRSPGVVSPATMDGDNVKSDDENSRSCAVGAIRLASLQFD</sequence>
<feature type="region of interest" description="Disordered" evidence="1">
    <location>
        <begin position="635"/>
        <end position="665"/>
    </location>
</feature>
<feature type="compositionally biased region" description="Basic and acidic residues" evidence="1">
    <location>
        <begin position="656"/>
        <end position="665"/>
    </location>
</feature>
<dbReference type="EMBL" id="JABANP010000708">
    <property type="protein sequence ID" value="KAF4679638.1"/>
    <property type="molecule type" value="Genomic_DNA"/>
</dbReference>
<protein>
    <submittedName>
        <fullName evidence="2">Uncharacterized protein</fullName>
    </submittedName>
</protein>
<organism evidence="2 3">
    <name type="scientific">Perkinsus olseni</name>
    <name type="common">Perkinsus atlanticus</name>
    <dbReference type="NCBI Taxonomy" id="32597"/>
    <lineage>
        <taxon>Eukaryota</taxon>
        <taxon>Sar</taxon>
        <taxon>Alveolata</taxon>
        <taxon>Perkinsozoa</taxon>
        <taxon>Perkinsea</taxon>
        <taxon>Perkinsida</taxon>
        <taxon>Perkinsidae</taxon>
        <taxon>Perkinsus</taxon>
    </lineage>
</organism>
<feature type="region of interest" description="Disordered" evidence="1">
    <location>
        <begin position="567"/>
        <end position="601"/>
    </location>
</feature>
<comment type="caution">
    <text evidence="2">The sequence shown here is derived from an EMBL/GenBank/DDBJ whole genome shotgun (WGS) entry which is preliminary data.</text>
</comment>
<feature type="compositionally biased region" description="Polar residues" evidence="1">
    <location>
        <begin position="574"/>
        <end position="589"/>
    </location>
</feature>
<name>A0A7J6N6X0_PEROL</name>
<evidence type="ECO:0000313" key="2">
    <source>
        <dbReference type="EMBL" id="KAF4679638.1"/>
    </source>
</evidence>
<evidence type="ECO:0000256" key="1">
    <source>
        <dbReference type="SAM" id="MobiDB-lite"/>
    </source>
</evidence>
<proteinExistence type="predicted"/>
<gene>
    <name evidence="2" type="ORF">FOZ60_014788</name>
</gene>
<reference evidence="2 3" key="1">
    <citation type="submission" date="2020-04" db="EMBL/GenBank/DDBJ databases">
        <title>Perkinsus olseni comparative genomics.</title>
        <authorList>
            <person name="Bogema D.R."/>
        </authorList>
    </citation>
    <scope>NUCLEOTIDE SEQUENCE [LARGE SCALE GENOMIC DNA]</scope>
    <source>
        <strain evidence="2">00978-12</strain>
    </source>
</reference>
<dbReference type="Proteomes" id="UP000541610">
    <property type="component" value="Unassembled WGS sequence"/>
</dbReference>
<evidence type="ECO:0000313" key="3">
    <source>
        <dbReference type="Proteomes" id="UP000541610"/>
    </source>
</evidence>